<dbReference type="GO" id="GO:0052913">
    <property type="term" value="F:16S rRNA (guanine(966)-N(2))-methyltransferase activity"/>
    <property type="evidence" value="ECO:0007669"/>
    <property type="project" value="UniProtKB-EC"/>
</dbReference>
<gene>
    <name evidence="5" type="ORF">BFW38_01400</name>
</gene>
<comment type="caution">
    <text evidence="5">The sequence shown here is derived from an EMBL/GenBank/DDBJ whole genome shotgun (WGS) entry which is preliminary data.</text>
</comment>
<evidence type="ECO:0000313" key="6">
    <source>
        <dbReference type="Proteomes" id="UP000094291"/>
    </source>
</evidence>
<keyword evidence="3" id="KW-0698">rRNA processing</keyword>
<dbReference type="PIRSF" id="PIRSF004553">
    <property type="entry name" value="CHP00095"/>
    <property type="match status" value="1"/>
</dbReference>
<dbReference type="Pfam" id="PF03602">
    <property type="entry name" value="Cons_hypoth95"/>
    <property type="match status" value="1"/>
</dbReference>
<dbReference type="AlphaFoldDB" id="A0A1E2VDL9"/>
<dbReference type="Gene3D" id="3.40.50.150">
    <property type="entry name" value="Vaccinia Virus protein VP39"/>
    <property type="match status" value="1"/>
</dbReference>
<evidence type="ECO:0000256" key="3">
    <source>
        <dbReference type="PIRNR" id="PIRNR004553"/>
    </source>
</evidence>
<keyword evidence="3" id="KW-0949">S-adenosyl-L-methionine</keyword>
<dbReference type="PANTHER" id="PTHR43542">
    <property type="entry name" value="METHYLTRANSFERASE"/>
    <property type="match status" value="1"/>
</dbReference>
<comment type="catalytic activity">
    <reaction evidence="3">
        <text>guanosine(966) in 16S rRNA + S-adenosyl-L-methionine = N(2)-methylguanosine(966) in 16S rRNA + S-adenosyl-L-homocysteine + H(+)</text>
        <dbReference type="Rhea" id="RHEA:23548"/>
        <dbReference type="Rhea" id="RHEA-COMP:10211"/>
        <dbReference type="Rhea" id="RHEA-COMP:10212"/>
        <dbReference type="ChEBI" id="CHEBI:15378"/>
        <dbReference type="ChEBI" id="CHEBI:57856"/>
        <dbReference type="ChEBI" id="CHEBI:59789"/>
        <dbReference type="ChEBI" id="CHEBI:74269"/>
        <dbReference type="ChEBI" id="CHEBI:74481"/>
        <dbReference type="EC" id="2.1.1.171"/>
    </reaction>
</comment>
<protein>
    <recommendedName>
        <fullName evidence="3">Ribosomal RNA small subunit methyltransferase D</fullName>
        <ecNumber evidence="3">2.1.1.171</ecNumber>
    </recommendedName>
</protein>
<evidence type="ECO:0000256" key="2">
    <source>
        <dbReference type="ARBA" id="ARBA00022679"/>
    </source>
</evidence>
<keyword evidence="6" id="KW-1185">Reference proteome</keyword>
<dbReference type="Proteomes" id="UP000094291">
    <property type="component" value="Unassembled WGS sequence"/>
</dbReference>
<dbReference type="NCBIfam" id="TIGR00095">
    <property type="entry name" value="16S rRNA (guanine(966)-N(2))-methyltransferase RsmD"/>
    <property type="match status" value="1"/>
</dbReference>
<comment type="function">
    <text evidence="3">Specifically methylates the guanine in position 966 of 16S rRNA in the assembled 30S particle.</text>
</comment>
<accession>A0A1E2VDL9</accession>
<dbReference type="EMBL" id="MDTQ01000001">
    <property type="protein sequence ID" value="ODC05108.1"/>
    <property type="molecule type" value="Genomic_DNA"/>
</dbReference>
<proteinExistence type="inferred from homology"/>
<dbReference type="EC" id="2.1.1.171" evidence="3"/>
<evidence type="ECO:0000256" key="4">
    <source>
        <dbReference type="SAM" id="MobiDB-lite"/>
    </source>
</evidence>
<organism evidence="5 6">
    <name type="scientific">Terasakiispira papahanaumokuakeensis</name>
    <dbReference type="NCBI Taxonomy" id="197479"/>
    <lineage>
        <taxon>Bacteria</taxon>
        <taxon>Pseudomonadati</taxon>
        <taxon>Pseudomonadota</taxon>
        <taxon>Gammaproteobacteria</taxon>
        <taxon>Oceanospirillales</taxon>
        <taxon>Terasakiispira</taxon>
    </lineage>
</organism>
<keyword evidence="1 3" id="KW-0489">Methyltransferase</keyword>
<keyword evidence="2 3" id="KW-0808">Transferase</keyword>
<feature type="region of interest" description="Disordered" evidence="4">
    <location>
        <begin position="1"/>
        <end position="23"/>
    </location>
</feature>
<dbReference type="InterPro" id="IPR029063">
    <property type="entry name" value="SAM-dependent_MTases_sf"/>
</dbReference>
<feature type="compositionally biased region" description="Low complexity" evidence="4">
    <location>
        <begin position="13"/>
        <end position="23"/>
    </location>
</feature>
<evidence type="ECO:0000313" key="5">
    <source>
        <dbReference type="EMBL" id="ODC05108.1"/>
    </source>
</evidence>
<comment type="similarity">
    <text evidence="3">Belongs to the methyltransferase superfamily. RsmD family.</text>
</comment>
<sequence>MREAQKSHKQPQSAARNRSATSATGQIRIIGGQWRGRKLTVPSGDGLRPTTDRMRETLFNWLQFEVPYSRCLDLFAGTGALGFEALSRQASAVYWSELSPQVSRHLNTLLQQLAPEHPSAKVIQTDALTWLQQGPEAIGGPVNIAFVDPPFHQNLLSESCQALEQQGWLAPNAWIYIEHEQDLKDVQLPSNWLIYREKKSGQVSAKLLQRQAS</sequence>
<name>A0A1E2VDL9_9GAMM</name>
<dbReference type="InterPro" id="IPR004398">
    <property type="entry name" value="RNA_MeTrfase_RsmD"/>
</dbReference>
<dbReference type="SUPFAM" id="SSF53335">
    <property type="entry name" value="S-adenosyl-L-methionine-dependent methyltransferases"/>
    <property type="match status" value="1"/>
</dbReference>
<dbReference type="PANTHER" id="PTHR43542:SF1">
    <property type="entry name" value="METHYLTRANSFERASE"/>
    <property type="match status" value="1"/>
</dbReference>
<reference evidence="5 6" key="1">
    <citation type="submission" date="2016-08" db="EMBL/GenBank/DDBJ databases">
        <authorList>
            <person name="Seilhamer J.J."/>
        </authorList>
    </citation>
    <scope>NUCLEOTIDE SEQUENCE [LARGE SCALE GENOMIC DNA]</scope>
    <source>
        <strain evidence="5 6">PH27A</strain>
    </source>
</reference>
<dbReference type="CDD" id="cd02440">
    <property type="entry name" value="AdoMet_MTases"/>
    <property type="match status" value="1"/>
</dbReference>
<dbReference type="STRING" id="197479.BFW38_01400"/>
<evidence type="ECO:0000256" key="1">
    <source>
        <dbReference type="ARBA" id="ARBA00022603"/>
    </source>
</evidence>
<dbReference type="OrthoDB" id="9803017at2"/>